<keyword evidence="5" id="KW-0049">Antioxidant</keyword>
<evidence type="ECO:0000256" key="8">
    <source>
        <dbReference type="ARBA" id="ARBA00023284"/>
    </source>
</evidence>
<dbReference type="PROSITE" id="PS51352">
    <property type="entry name" value="THIOREDOXIN_2"/>
    <property type="match status" value="1"/>
</dbReference>
<comment type="subunit">
    <text evidence="2">Monomer.</text>
</comment>
<reference evidence="15 16" key="1">
    <citation type="submission" date="2015-02" db="EMBL/GenBank/DDBJ databases">
        <title>Draft genome sequence of Kitasatospora griseola MF730-N6, a bafilomycin, terpentecin and satosporin producer.</title>
        <authorList>
            <person name="Arens J.C."/>
            <person name="Haltli B."/>
            <person name="Kerr R.G."/>
        </authorList>
    </citation>
    <scope>NUCLEOTIDE SEQUENCE [LARGE SCALE GENOMIC DNA]</scope>
    <source>
        <strain evidence="15 16">MF730-N6</strain>
    </source>
</reference>
<keyword evidence="4" id="KW-0575">Peroxidase</keyword>
<evidence type="ECO:0000256" key="1">
    <source>
        <dbReference type="ARBA" id="ARBA00003330"/>
    </source>
</evidence>
<evidence type="ECO:0000256" key="10">
    <source>
        <dbReference type="ARBA" id="ARBA00038489"/>
    </source>
</evidence>
<dbReference type="RefSeq" id="WP_043910552.1">
    <property type="nucleotide sequence ID" value="NZ_JXZB01000002.1"/>
</dbReference>
<evidence type="ECO:0000313" key="16">
    <source>
        <dbReference type="Proteomes" id="UP000032066"/>
    </source>
</evidence>
<evidence type="ECO:0000256" key="11">
    <source>
        <dbReference type="ARBA" id="ARBA00041373"/>
    </source>
</evidence>
<feature type="domain" description="Thioredoxin" evidence="14">
    <location>
        <begin position="5"/>
        <end position="160"/>
    </location>
</feature>
<accession>A0A0D0PWQ2</accession>
<keyword evidence="7" id="KW-1015">Disulfide bond</keyword>
<comment type="similarity">
    <text evidence="10">Belongs to the peroxiredoxin family. BCP/PrxQ subfamily.</text>
</comment>
<dbReference type="InterPro" id="IPR013766">
    <property type="entry name" value="Thioredoxin_domain"/>
</dbReference>
<proteinExistence type="inferred from homology"/>
<feature type="active site" description="Cysteine sulfenic acid (-SOH) intermediate; for peroxidase activity" evidence="13">
    <location>
        <position position="54"/>
    </location>
</feature>
<evidence type="ECO:0000256" key="4">
    <source>
        <dbReference type="ARBA" id="ARBA00022559"/>
    </source>
</evidence>
<dbReference type="OrthoDB" id="9812811at2"/>
<comment type="function">
    <text evidence="1">Thiol-specific peroxidase that catalyzes the reduction of hydrogen peroxide and organic hydroperoxides to water and alcohols, respectively. Plays a role in cell protection against oxidative stress by detoxifying peroxides and as sensor of hydrogen peroxide-mediated signaling events.</text>
</comment>
<evidence type="ECO:0000256" key="7">
    <source>
        <dbReference type="ARBA" id="ARBA00023157"/>
    </source>
</evidence>
<evidence type="ECO:0000256" key="2">
    <source>
        <dbReference type="ARBA" id="ARBA00011245"/>
    </source>
</evidence>
<keyword evidence="6" id="KW-0560">Oxidoreductase</keyword>
<dbReference type="InterPro" id="IPR000866">
    <property type="entry name" value="AhpC/TSA"/>
</dbReference>
<keyword evidence="8" id="KW-0676">Redox-active center</keyword>
<dbReference type="InterPro" id="IPR036249">
    <property type="entry name" value="Thioredoxin-like_sf"/>
</dbReference>
<dbReference type="EMBL" id="JXZB01000002">
    <property type="protein sequence ID" value="KIQ64747.1"/>
    <property type="molecule type" value="Genomic_DNA"/>
</dbReference>
<dbReference type="Proteomes" id="UP000032066">
    <property type="component" value="Unassembled WGS sequence"/>
</dbReference>
<dbReference type="PANTHER" id="PTHR42801:SF4">
    <property type="entry name" value="AHPC_TSA FAMILY PROTEIN"/>
    <property type="match status" value="1"/>
</dbReference>
<dbReference type="InterPro" id="IPR050924">
    <property type="entry name" value="Peroxiredoxin_BCP/PrxQ"/>
</dbReference>
<dbReference type="GO" id="GO:0034599">
    <property type="term" value="P:cellular response to oxidative stress"/>
    <property type="evidence" value="ECO:0007669"/>
    <property type="project" value="TreeGrafter"/>
</dbReference>
<comment type="caution">
    <text evidence="15">The sequence shown here is derived from an EMBL/GenBank/DDBJ whole genome shotgun (WGS) entry which is preliminary data.</text>
</comment>
<sequence length="169" mass="18263">MARPPEPGTPAPEFTLPGVQFDGDTAHRREYRLADAKGSPLVLAFYPGDDTLVCTRQLCSYNSDLARFTDLGAAVWCISGQDLDSHERFARKRELHLPLLTDTGEALARSWGITAPGIGLRRSVFVLDAAGIVRWRHIALAGLTFRSTDTLIEQLAALSSGDAEATPAG</sequence>
<evidence type="ECO:0000256" key="5">
    <source>
        <dbReference type="ARBA" id="ARBA00022862"/>
    </source>
</evidence>
<dbReference type="SUPFAM" id="SSF52833">
    <property type="entry name" value="Thioredoxin-like"/>
    <property type="match status" value="1"/>
</dbReference>
<dbReference type="Gene3D" id="3.40.30.10">
    <property type="entry name" value="Glutaredoxin"/>
    <property type="match status" value="1"/>
</dbReference>
<dbReference type="GO" id="GO:0005737">
    <property type="term" value="C:cytoplasm"/>
    <property type="evidence" value="ECO:0007669"/>
    <property type="project" value="TreeGrafter"/>
</dbReference>
<comment type="catalytic activity">
    <reaction evidence="12">
        <text>a hydroperoxide + [thioredoxin]-dithiol = an alcohol + [thioredoxin]-disulfide + H2O</text>
        <dbReference type="Rhea" id="RHEA:62620"/>
        <dbReference type="Rhea" id="RHEA-COMP:10698"/>
        <dbReference type="Rhea" id="RHEA-COMP:10700"/>
        <dbReference type="ChEBI" id="CHEBI:15377"/>
        <dbReference type="ChEBI" id="CHEBI:29950"/>
        <dbReference type="ChEBI" id="CHEBI:30879"/>
        <dbReference type="ChEBI" id="CHEBI:35924"/>
        <dbReference type="ChEBI" id="CHEBI:50058"/>
        <dbReference type="EC" id="1.11.1.24"/>
    </reaction>
</comment>
<evidence type="ECO:0000256" key="12">
    <source>
        <dbReference type="ARBA" id="ARBA00049091"/>
    </source>
</evidence>
<dbReference type="InterPro" id="IPR024706">
    <property type="entry name" value="Peroxiredoxin_AhpC-typ"/>
</dbReference>
<gene>
    <name evidence="15" type="ORF">TR51_11315</name>
</gene>
<dbReference type="STRING" id="2064.TR51_11315"/>
<protein>
    <recommendedName>
        <fullName evidence="3">thioredoxin-dependent peroxiredoxin</fullName>
        <ecNumber evidence="3">1.11.1.24</ecNumber>
    </recommendedName>
    <alternativeName>
        <fullName evidence="11">Bacterioferritin comigratory protein</fullName>
    </alternativeName>
    <alternativeName>
        <fullName evidence="9">Thioredoxin peroxidase</fullName>
    </alternativeName>
</protein>
<dbReference type="PANTHER" id="PTHR42801">
    <property type="entry name" value="THIOREDOXIN-DEPENDENT PEROXIDE REDUCTASE"/>
    <property type="match status" value="1"/>
</dbReference>
<dbReference type="PIRSF" id="PIRSF000239">
    <property type="entry name" value="AHPC"/>
    <property type="match status" value="1"/>
</dbReference>
<dbReference type="Pfam" id="PF00578">
    <property type="entry name" value="AhpC-TSA"/>
    <property type="match status" value="1"/>
</dbReference>
<evidence type="ECO:0000256" key="6">
    <source>
        <dbReference type="ARBA" id="ARBA00023002"/>
    </source>
</evidence>
<evidence type="ECO:0000256" key="13">
    <source>
        <dbReference type="PIRSR" id="PIRSR000239-1"/>
    </source>
</evidence>
<organism evidence="15 16">
    <name type="scientific">Kitasatospora griseola</name>
    <name type="common">Streptomyces griseolosporeus</name>
    <dbReference type="NCBI Taxonomy" id="2064"/>
    <lineage>
        <taxon>Bacteria</taxon>
        <taxon>Bacillati</taxon>
        <taxon>Actinomycetota</taxon>
        <taxon>Actinomycetes</taxon>
        <taxon>Kitasatosporales</taxon>
        <taxon>Streptomycetaceae</taxon>
        <taxon>Kitasatospora</taxon>
    </lineage>
</organism>
<evidence type="ECO:0000259" key="14">
    <source>
        <dbReference type="PROSITE" id="PS51352"/>
    </source>
</evidence>
<keyword evidence="16" id="KW-1185">Reference proteome</keyword>
<evidence type="ECO:0000256" key="9">
    <source>
        <dbReference type="ARBA" id="ARBA00032824"/>
    </source>
</evidence>
<evidence type="ECO:0000313" key="15">
    <source>
        <dbReference type="EMBL" id="KIQ64747.1"/>
    </source>
</evidence>
<dbReference type="EC" id="1.11.1.24" evidence="3"/>
<evidence type="ECO:0000256" key="3">
    <source>
        <dbReference type="ARBA" id="ARBA00013017"/>
    </source>
</evidence>
<dbReference type="AlphaFoldDB" id="A0A0D0PWQ2"/>
<dbReference type="GO" id="GO:0008379">
    <property type="term" value="F:thioredoxin peroxidase activity"/>
    <property type="evidence" value="ECO:0007669"/>
    <property type="project" value="TreeGrafter"/>
</dbReference>
<dbReference type="CDD" id="cd03017">
    <property type="entry name" value="PRX_BCP"/>
    <property type="match status" value="1"/>
</dbReference>
<dbReference type="PATRIC" id="fig|2064.6.peg.2427"/>
<dbReference type="GO" id="GO:0045454">
    <property type="term" value="P:cell redox homeostasis"/>
    <property type="evidence" value="ECO:0007669"/>
    <property type="project" value="TreeGrafter"/>
</dbReference>
<name>A0A0D0PWQ2_KITGR</name>